<keyword evidence="4" id="KW-0966">Cell projection</keyword>
<organism evidence="4 5">
    <name type="scientific">Leifsonia stereocauli</name>
    <dbReference type="NCBI Taxonomy" id="3134136"/>
    <lineage>
        <taxon>Bacteria</taxon>
        <taxon>Bacillati</taxon>
        <taxon>Actinomycetota</taxon>
        <taxon>Actinomycetes</taxon>
        <taxon>Micrococcales</taxon>
        <taxon>Microbacteriaceae</taxon>
        <taxon>Leifsonia</taxon>
    </lineage>
</organism>
<dbReference type="Pfam" id="PF02623">
    <property type="entry name" value="FliW"/>
    <property type="match status" value="1"/>
</dbReference>
<dbReference type="EMBL" id="JBCLVG010000001">
    <property type="protein sequence ID" value="MEN1946224.1"/>
    <property type="molecule type" value="Genomic_DNA"/>
</dbReference>
<dbReference type="InterPro" id="IPR024046">
    <property type="entry name" value="Flagellar_assmbl_FliW_dom_sf"/>
</dbReference>
<keyword evidence="5" id="KW-1185">Reference proteome</keyword>
<sequence>MIGELTFLSPPPGLEPATRFTLHAIEGAVGVFALRSVDDPGLRLFVLDAPTYLSDYRPGLGAEQRDAVNLGDVEPLILVVSSLTEGGPTVNLAAPIVVNPRTGDALQVILDGQDWPLRHPLTAASA</sequence>
<evidence type="ECO:0000313" key="4">
    <source>
        <dbReference type="EMBL" id="MEN1946224.1"/>
    </source>
</evidence>
<evidence type="ECO:0000256" key="3">
    <source>
        <dbReference type="ARBA" id="ARBA00022845"/>
    </source>
</evidence>
<name>A0ABU9W2K4_9MICO</name>
<keyword evidence="4" id="KW-0969">Cilium</keyword>
<evidence type="ECO:0000256" key="2">
    <source>
        <dbReference type="ARBA" id="ARBA00022795"/>
    </source>
</evidence>
<dbReference type="PANTHER" id="PTHR39190:SF1">
    <property type="entry name" value="FLAGELLAR ASSEMBLY FACTOR FLIW"/>
    <property type="match status" value="1"/>
</dbReference>
<dbReference type="SUPFAM" id="SSF141457">
    <property type="entry name" value="BH3618-like"/>
    <property type="match status" value="1"/>
</dbReference>
<keyword evidence="2" id="KW-1005">Bacterial flagellum biogenesis</keyword>
<keyword evidence="3" id="KW-0810">Translation regulation</keyword>
<reference evidence="4 5" key="1">
    <citation type="submission" date="2024-03" db="EMBL/GenBank/DDBJ databases">
        <title>YIM 134122 draft genome.</title>
        <authorList>
            <person name="Zuo S."/>
            <person name="Xiong L."/>
        </authorList>
    </citation>
    <scope>NUCLEOTIDE SEQUENCE [LARGE SCALE GENOMIC DNA]</scope>
    <source>
        <strain evidence="4 5">YIM 134122</strain>
    </source>
</reference>
<comment type="caution">
    <text evidence="4">The sequence shown here is derived from an EMBL/GenBank/DDBJ whole genome shotgun (WGS) entry which is preliminary data.</text>
</comment>
<protein>
    <submittedName>
        <fullName evidence="4">Flagellar assembly protein FliW</fullName>
    </submittedName>
</protein>
<proteinExistence type="predicted"/>
<keyword evidence="1" id="KW-0963">Cytoplasm</keyword>
<dbReference type="Gene3D" id="2.30.290.10">
    <property type="entry name" value="BH3618-like"/>
    <property type="match status" value="1"/>
</dbReference>
<dbReference type="RefSeq" id="WP_342112684.1">
    <property type="nucleotide sequence ID" value="NZ_JBCAUN010000001.1"/>
</dbReference>
<dbReference type="PANTHER" id="PTHR39190">
    <property type="entry name" value="FLAGELLAR ASSEMBLY FACTOR FLIW"/>
    <property type="match status" value="1"/>
</dbReference>
<gene>
    <name evidence="4" type="ORF">WJX64_06695</name>
</gene>
<keyword evidence="4" id="KW-0282">Flagellum</keyword>
<accession>A0ABU9W2K4</accession>
<dbReference type="Proteomes" id="UP001425155">
    <property type="component" value="Unassembled WGS sequence"/>
</dbReference>
<evidence type="ECO:0000256" key="1">
    <source>
        <dbReference type="ARBA" id="ARBA00022490"/>
    </source>
</evidence>
<evidence type="ECO:0000313" key="5">
    <source>
        <dbReference type="Proteomes" id="UP001425155"/>
    </source>
</evidence>
<dbReference type="InterPro" id="IPR003775">
    <property type="entry name" value="Flagellar_assembly_factor_FliW"/>
</dbReference>